<accession>A0AAD9PTM5</accession>
<dbReference type="Proteomes" id="UP001249851">
    <property type="component" value="Unassembled WGS sequence"/>
</dbReference>
<keyword evidence="2" id="KW-0964">Secreted</keyword>
<name>A0AAD9PTM5_ACRCE</name>
<reference evidence="6" key="1">
    <citation type="journal article" date="2023" name="G3 (Bethesda)">
        <title>Whole genome assembly and annotation of the endangered Caribbean coral Acropora cervicornis.</title>
        <authorList>
            <person name="Selwyn J.D."/>
            <person name="Vollmer S.V."/>
        </authorList>
    </citation>
    <scope>NUCLEOTIDE SEQUENCE</scope>
    <source>
        <strain evidence="6">K2</strain>
    </source>
</reference>
<evidence type="ECO:0000313" key="7">
    <source>
        <dbReference type="Proteomes" id="UP001249851"/>
    </source>
</evidence>
<gene>
    <name evidence="6" type="ORF">P5673_030894</name>
</gene>
<evidence type="ECO:0000256" key="1">
    <source>
        <dbReference type="ARBA" id="ARBA00004613"/>
    </source>
</evidence>
<keyword evidence="7" id="KW-1185">Reference proteome</keyword>
<evidence type="ECO:0000259" key="5">
    <source>
        <dbReference type="Pfam" id="PF25106"/>
    </source>
</evidence>
<evidence type="ECO:0000313" key="6">
    <source>
        <dbReference type="EMBL" id="KAK2548850.1"/>
    </source>
</evidence>
<organism evidence="6 7">
    <name type="scientific">Acropora cervicornis</name>
    <name type="common">Staghorn coral</name>
    <dbReference type="NCBI Taxonomy" id="6130"/>
    <lineage>
        <taxon>Eukaryota</taxon>
        <taxon>Metazoa</taxon>
        <taxon>Cnidaria</taxon>
        <taxon>Anthozoa</taxon>
        <taxon>Hexacorallia</taxon>
        <taxon>Scleractinia</taxon>
        <taxon>Astrocoeniina</taxon>
        <taxon>Acroporidae</taxon>
        <taxon>Acropora</taxon>
    </lineage>
</organism>
<evidence type="ECO:0000256" key="4">
    <source>
        <dbReference type="SAM" id="MobiDB-lite"/>
    </source>
</evidence>
<dbReference type="EMBL" id="JARQWQ010000137">
    <property type="protein sequence ID" value="KAK2548850.1"/>
    <property type="molecule type" value="Genomic_DNA"/>
</dbReference>
<dbReference type="PANTHER" id="PTHR14905">
    <property type="entry name" value="NG37"/>
    <property type="match status" value="1"/>
</dbReference>
<protein>
    <submittedName>
        <fullName evidence="6">von Willebrand factor A domain-containing protein 7</fullName>
    </submittedName>
</protein>
<dbReference type="InterPro" id="IPR036465">
    <property type="entry name" value="vWFA_dom_sf"/>
</dbReference>
<comment type="subcellular location">
    <subcellularLocation>
        <location evidence="1">Secreted</location>
    </subcellularLocation>
</comment>
<dbReference type="AlphaFoldDB" id="A0AAD9PTM5"/>
<dbReference type="Pfam" id="PF25106">
    <property type="entry name" value="VWA_4"/>
    <property type="match status" value="1"/>
</dbReference>
<evidence type="ECO:0000256" key="2">
    <source>
        <dbReference type="ARBA" id="ARBA00022525"/>
    </source>
</evidence>
<dbReference type="InterPro" id="IPR056861">
    <property type="entry name" value="HMCN1-like_VWA"/>
</dbReference>
<feature type="domain" description="Hemicentin-1-like von Willebrand factor A" evidence="5">
    <location>
        <begin position="195"/>
        <end position="359"/>
    </location>
</feature>
<dbReference type="CDD" id="cd00198">
    <property type="entry name" value="vWFA"/>
    <property type="match status" value="1"/>
</dbReference>
<sequence>MQFSRGNERTVEILTPEKTMKTITKTAVIPKRKIHLSIHKTSMHMGIETFLNITRGHPTAKPKTAKIPVTKTVVTYQKKRKVYRQRSSPSNKFLEVLNVIERAVANANASGDENDAGTLSKLDELVVKAVRSKRFHYGRQVLGRIMNLLSSPGSSQRRGKRSSQNRPGSNFMLRLRQQVGYNAFDRFMAVQGDVSLMFVMDDTGSMGGEIEAVKSIAIDIMNYDRQAPIISYILSPFNDPYPSDDPPVVSMDETEAAAFVDAINDLRAHGGGDCPEYAFTGMLEALYEDPEWGSPMYVFTDADPKDATEDKIEEVKALARADVYGVTINFLTTGYCGSQLHPAFRQLAEATSGQVIALANDGELERLNSLTGGSLDGNNVVSFGSNVSNRKKRRAGPAGDSRYSIPVDDSMEKMVVTVSTARRNTNGKGITLKDPDNSIVVSGKLSLSQISVYQIDNPKTGAWTLSVSGSNGEHEFFVKSSSETNVDFEHYFITTLPGRSRSTKEVPVTHPTAGKLNTLVITLAGSEKVDNSSLRLQLISKDGSHISDVTLQPHDSVHFSASVIAPAQVFKLKLRGNTRSGSPFQRISRQIIEPSKVLLRVWSASNDYTLPHNRNTVVHFQLCNYGDRERFQVTVKDRLGYLVTRRIGSRMARRNSCPTLAVRARATRTEDIGKIDSIFIMVKGTRTGTVASSMVQLFIVPASLD</sequence>
<proteinExistence type="predicted"/>
<dbReference type="Gene3D" id="3.40.50.410">
    <property type="entry name" value="von Willebrand factor, type A domain"/>
    <property type="match status" value="1"/>
</dbReference>
<feature type="region of interest" description="Disordered" evidence="4">
    <location>
        <begin position="149"/>
        <end position="169"/>
    </location>
</feature>
<evidence type="ECO:0000256" key="3">
    <source>
        <dbReference type="ARBA" id="ARBA00022729"/>
    </source>
</evidence>
<reference evidence="6" key="2">
    <citation type="journal article" date="2023" name="Science">
        <title>Genomic signatures of disease resistance in endangered staghorn corals.</title>
        <authorList>
            <person name="Vollmer S.V."/>
            <person name="Selwyn J.D."/>
            <person name="Despard B.A."/>
            <person name="Roesel C.L."/>
        </authorList>
    </citation>
    <scope>NUCLEOTIDE SEQUENCE</scope>
    <source>
        <strain evidence="6">K2</strain>
    </source>
</reference>
<dbReference type="SUPFAM" id="SSF53300">
    <property type="entry name" value="vWA-like"/>
    <property type="match status" value="1"/>
</dbReference>
<comment type="caution">
    <text evidence="6">The sequence shown here is derived from an EMBL/GenBank/DDBJ whole genome shotgun (WGS) entry which is preliminary data.</text>
</comment>
<dbReference type="PANTHER" id="PTHR14905:SF7">
    <property type="entry name" value="VON WILLEBRAND FACTOR A DOMAIN-CONTAINING PROTEIN 7"/>
    <property type="match status" value="1"/>
</dbReference>
<keyword evidence="3" id="KW-0732">Signal</keyword>
<dbReference type="InterPro" id="IPR052577">
    <property type="entry name" value="VWA7"/>
</dbReference>